<comment type="subcellular location">
    <subcellularLocation>
        <location evidence="1">Membrane</location>
        <topology evidence="1">Multi-pass membrane protein</topology>
    </subcellularLocation>
</comment>
<evidence type="ECO:0000256" key="2">
    <source>
        <dbReference type="ARBA" id="ARBA00004687"/>
    </source>
</evidence>
<gene>
    <name evidence="9" type="ORF">XYLVIOL_LOCUS4817</name>
</gene>
<dbReference type="PIRSF" id="PIRSF016104">
    <property type="entry name" value="GPI2"/>
    <property type="match status" value="1"/>
</dbReference>
<feature type="transmembrane region" description="Helical" evidence="8">
    <location>
        <begin position="137"/>
        <end position="154"/>
    </location>
</feature>
<feature type="transmembrane region" description="Helical" evidence="8">
    <location>
        <begin position="41"/>
        <end position="65"/>
    </location>
</feature>
<evidence type="ECO:0000313" key="10">
    <source>
        <dbReference type="Proteomes" id="UP001642520"/>
    </source>
</evidence>
<comment type="similarity">
    <text evidence="3">Belongs to the PIGC family.</text>
</comment>
<dbReference type="InterPro" id="IPR009450">
    <property type="entry name" value="Plno_GlcNAc_GPI2"/>
</dbReference>
<evidence type="ECO:0000256" key="8">
    <source>
        <dbReference type="SAM" id="Phobius"/>
    </source>
</evidence>
<feature type="transmembrane region" description="Helical" evidence="8">
    <location>
        <begin position="77"/>
        <end position="95"/>
    </location>
</feature>
<evidence type="ECO:0000256" key="5">
    <source>
        <dbReference type="ARBA" id="ARBA00022692"/>
    </source>
</evidence>
<feature type="transmembrane region" description="Helical" evidence="8">
    <location>
        <begin position="235"/>
        <end position="253"/>
    </location>
</feature>
<dbReference type="PANTHER" id="PTHR12982:SF0">
    <property type="entry name" value="PHOSPHATIDYLINOSITOL N-ACETYLGLUCOSAMINYLTRANSFERASE SUBUNIT C"/>
    <property type="match status" value="1"/>
</dbReference>
<evidence type="ECO:0000256" key="4">
    <source>
        <dbReference type="ARBA" id="ARBA00022502"/>
    </source>
</evidence>
<proteinExistence type="inferred from homology"/>
<keyword evidence="7 8" id="KW-0472">Membrane</keyword>
<name>A0ABP1NMX0_XYLVO</name>
<comment type="pathway">
    <text evidence="2">Glycolipid biosynthesis; glycosylphosphatidylinositol-anchor biosynthesis.</text>
</comment>
<dbReference type="PANTHER" id="PTHR12982">
    <property type="entry name" value="PHOSPHATIDYLINOSITOL GLYCAN, CLASS C"/>
    <property type="match status" value="1"/>
</dbReference>
<protein>
    <recommendedName>
        <fullName evidence="11">Phosphatidylinositol N-acetylglucosaminyltransferase subunit C</fullName>
    </recommendedName>
</protein>
<dbReference type="Proteomes" id="UP001642520">
    <property type="component" value="Unassembled WGS sequence"/>
</dbReference>
<reference evidence="9 10" key="1">
    <citation type="submission" date="2024-08" db="EMBL/GenBank/DDBJ databases">
        <authorList>
            <person name="Will J Nash"/>
            <person name="Angela Man"/>
            <person name="Seanna McTaggart"/>
            <person name="Kendall Baker"/>
            <person name="Tom Barker"/>
            <person name="Leah Catchpole"/>
            <person name="Alex Durrant"/>
            <person name="Karim Gharbi"/>
            <person name="Naomi Irish"/>
            <person name="Gemy Kaithakottil"/>
            <person name="Debby Ku"/>
            <person name="Aaliyah Providence"/>
            <person name="Felix Shaw"/>
            <person name="David Swarbreck"/>
            <person name="Chris Watkins"/>
            <person name="Ann M. McCartney"/>
            <person name="Giulio Formenti"/>
            <person name="Alice Mouton"/>
            <person name="Noel Vella"/>
            <person name="Bjorn M von Reumont"/>
            <person name="Adriana Vella"/>
            <person name="Wilfried Haerty"/>
        </authorList>
    </citation>
    <scope>NUCLEOTIDE SEQUENCE [LARGE SCALE GENOMIC DNA]</scope>
</reference>
<keyword evidence="5 8" id="KW-0812">Transmembrane</keyword>
<sequence>MTTEVQWQKNLYENRGLPDNYTDNSFLEQLRKNIKPHNVTLIEAITFGATICIQLNIVILFVIIFVWLDKEWASPDVIFMSSVMLTVFGYFIYCFREPSTLIKLTKHIRTALIFLTFGYILSPVLKTLTETISTDTIYAMTILMFLVHLIFSKYGSLQISLSDSLSITSSIFGSLMLASRLRSPLHAFSLLTVSVQCFVLLPFLMHKLSSKILISNFLTCSTFYSLLLISQTLSYVFVATILFLHFICPFWYIKCQKYKDNIYGPWDEAIITS</sequence>
<evidence type="ECO:0000256" key="6">
    <source>
        <dbReference type="ARBA" id="ARBA00022989"/>
    </source>
</evidence>
<evidence type="ECO:0000256" key="3">
    <source>
        <dbReference type="ARBA" id="ARBA00008321"/>
    </source>
</evidence>
<keyword evidence="6 8" id="KW-1133">Transmembrane helix</keyword>
<comment type="caution">
    <text evidence="9">The sequence shown here is derived from an EMBL/GenBank/DDBJ whole genome shotgun (WGS) entry which is preliminary data.</text>
</comment>
<evidence type="ECO:0000256" key="1">
    <source>
        <dbReference type="ARBA" id="ARBA00004141"/>
    </source>
</evidence>
<keyword evidence="10" id="KW-1185">Reference proteome</keyword>
<keyword evidence="4" id="KW-0337">GPI-anchor biosynthesis</keyword>
<dbReference type="Pfam" id="PF06432">
    <property type="entry name" value="GPI2"/>
    <property type="match status" value="1"/>
</dbReference>
<dbReference type="EMBL" id="CAXAJV020001292">
    <property type="protein sequence ID" value="CAL7941103.1"/>
    <property type="molecule type" value="Genomic_DNA"/>
</dbReference>
<evidence type="ECO:0000256" key="7">
    <source>
        <dbReference type="ARBA" id="ARBA00023136"/>
    </source>
</evidence>
<feature type="transmembrane region" description="Helical" evidence="8">
    <location>
        <begin position="107"/>
        <end position="125"/>
    </location>
</feature>
<feature type="transmembrane region" description="Helical" evidence="8">
    <location>
        <begin position="185"/>
        <end position="205"/>
    </location>
</feature>
<evidence type="ECO:0008006" key="11">
    <source>
        <dbReference type="Google" id="ProtNLM"/>
    </source>
</evidence>
<organism evidence="9 10">
    <name type="scientific">Xylocopa violacea</name>
    <name type="common">Violet carpenter bee</name>
    <name type="synonym">Apis violacea</name>
    <dbReference type="NCBI Taxonomy" id="135666"/>
    <lineage>
        <taxon>Eukaryota</taxon>
        <taxon>Metazoa</taxon>
        <taxon>Ecdysozoa</taxon>
        <taxon>Arthropoda</taxon>
        <taxon>Hexapoda</taxon>
        <taxon>Insecta</taxon>
        <taxon>Pterygota</taxon>
        <taxon>Neoptera</taxon>
        <taxon>Endopterygota</taxon>
        <taxon>Hymenoptera</taxon>
        <taxon>Apocrita</taxon>
        <taxon>Aculeata</taxon>
        <taxon>Apoidea</taxon>
        <taxon>Anthophila</taxon>
        <taxon>Apidae</taxon>
        <taxon>Xylocopa</taxon>
        <taxon>Xylocopa</taxon>
    </lineage>
</organism>
<evidence type="ECO:0000313" key="9">
    <source>
        <dbReference type="EMBL" id="CAL7941103.1"/>
    </source>
</evidence>
<accession>A0ABP1NMX0</accession>